<accession>A0A395MP64</accession>
<reference evidence="2 3" key="1">
    <citation type="journal article" date="2018" name="PLoS Pathog.">
        <title>Evolution of structural diversity of trichothecenes, a family of toxins produced by plant pathogenic and entomopathogenic fungi.</title>
        <authorList>
            <person name="Proctor R.H."/>
            <person name="McCormick S.P."/>
            <person name="Kim H.S."/>
            <person name="Cardoza R.E."/>
            <person name="Stanley A.M."/>
            <person name="Lindo L."/>
            <person name="Kelly A."/>
            <person name="Brown D.W."/>
            <person name="Lee T."/>
            <person name="Vaughan M.M."/>
            <person name="Alexander N.J."/>
            <person name="Busman M."/>
            <person name="Gutierrez S."/>
        </authorList>
    </citation>
    <scope>NUCLEOTIDE SEQUENCE [LARGE SCALE GENOMIC DNA]</scope>
    <source>
        <strain evidence="2 3">NRRL 13405</strain>
    </source>
</reference>
<name>A0A395MP64_9HYPO</name>
<dbReference type="PANTHER" id="PTHR35179:SF1">
    <property type="entry name" value="INTEGRAL MEMBRANE PROTEIN"/>
    <property type="match status" value="1"/>
</dbReference>
<comment type="caution">
    <text evidence="2">The sequence shown here is derived from an EMBL/GenBank/DDBJ whole genome shotgun (WGS) entry which is preliminary data.</text>
</comment>
<evidence type="ECO:0000313" key="3">
    <source>
        <dbReference type="Proteomes" id="UP000265631"/>
    </source>
</evidence>
<dbReference type="EMBL" id="PXXK01000180">
    <property type="protein sequence ID" value="RFN49335.1"/>
    <property type="molecule type" value="Genomic_DNA"/>
</dbReference>
<keyword evidence="1" id="KW-0472">Membrane</keyword>
<feature type="transmembrane region" description="Helical" evidence="1">
    <location>
        <begin position="129"/>
        <end position="150"/>
    </location>
</feature>
<dbReference type="PANTHER" id="PTHR35179">
    <property type="entry name" value="PROTEIN CBG02620"/>
    <property type="match status" value="1"/>
</dbReference>
<keyword evidence="3" id="KW-1185">Reference proteome</keyword>
<protein>
    <recommendedName>
        <fullName evidence="4">Integral membrane protein</fullName>
    </recommendedName>
</protein>
<dbReference type="AlphaFoldDB" id="A0A395MP64"/>
<feature type="transmembrane region" description="Helical" evidence="1">
    <location>
        <begin position="12"/>
        <end position="33"/>
    </location>
</feature>
<sequence length="251" mass="29429">MENIFRDSFTQIFAFYFTILTTWALQVQFLLQIIVNRCGILLTHSKRAYRLKIIVGVLITAVNISVYCIWIPARLQISDRYVHINEWWDRCEKVIYLIVDACLNFYFIHIVRVNLIIHGLTKYKRLTHFNMFIIGFSLSMDVLIIAMMSLRNTFVYMQFHPLAYIVKLHIEMSMADLIGKIARDKHCGIIADGTFSSTISDGTYHLEPRRTEDSQTILTGHEDHSSISKPRRMLRSYSRRAGEFERELPEP</sequence>
<feature type="transmembrane region" description="Helical" evidence="1">
    <location>
        <begin position="94"/>
        <end position="117"/>
    </location>
</feature>
<dbReference type="Proteomes" id="UP000265631">
    <property type="component" value="Unassembled WGS sequence"/>
</dbReference>
<evidence type="ECO:0008006" key="4">
    <source>
        <dbReference type="Google" id="ProtNLM"/>
    </source>
</evidence>
<organism evidence="2 3">
    <name type="scientific">Fusarium flagelliforme</name>
    <dbReference type="NCBI Taxonomy" id="2675880"/>
    <lineage>
        <taxon>Eukaryota</taxon>
        <taxon>Fungi</taxon>
        <taxon>Dikarya</taxon>
        <taxon>Ascomycota</taxon>
        <taxon>Pezizomycotina</taxon>
        <taxon>Sordariomycetes</taxon>
        <taxon>Hypocreomycetidae</taxon>
        <taxon>Hypocreales</taxon>
        <taxon>Nectriaceae</taxon>
        <taxon>Fusarium</taxon>
        <taxon>Fusarium incarnatum-equiseti species complex</taxon>
    </lineage>
</organism>
<evidence type="ECO:0000256" key="1">
    <source>
        <dbReference type="SAM" id="Phobius"/>
    </source>
</evidence>
<gene>
    <name evidence="2" type="ORF">FIE12Z_6407</name>
</gene>
<evidence type="ECO:0000313" key="2">
    <source>
        <dbReference type="EMBL" id="RFN49335.1"/>
    </source>
</evidence>
<proteinExistence type="predicted"/>
<feature type="transmembrane region" description="Helical" evidence="1">
    <location>
        <begin position="53"/>
        <end position="73"/>
    </location>
</feature>
<keyword evidence="1" id="KW-1133">Transmembrane helix</keyword>
<keyword evidence="1" id="KW-0812">Transmembrane</keyword>